<proteinExistence type="predicted"/>
<organism evidence="1 2">
    <name type="scientific">Cucumis melo var. makuwa</name>
    <name type="common">Oriental melon</name>
    <dbReference type="NCBI Taxonomy" id="1194695"/>
    <lineage>
        <taxon>Eukaryota</taxon>
        <taxon>Viridiplantae</taxon>
        <taxon>Streptophyta</taxon>
        <taxon>Embryophyta</taxon>
        <taxon>Tracheophyta</taxon>
        <taxon>Spermatophyta</taxon>
        <taxon>Magnoliopsida</taxon>
        <taxon>eudicotyledons</taxon>
        <taxon>Gunneridae</taxon>
        <taxon>Pentapetalae</taxon>
        <taxon>rosids</taxon>
        <taxon>fabids</taxon>
        <taxon>Cucurbitales</taxon>
        <taxon>Cucurbitaceae</taxon>
        <taxon>Benincaseae</taxon>
        <taxon>Cucumis</taxon>
    </lineage>
</organism>
<dbReference type="EMBL" id="SSTD01011629">
    <property type="protein sequence ID" value="TYK09436.1"/>
    <property type="molecule type" value="Genomic_DNA"/>
</dbReference>
<evidence type="ECO:0000313" key="2">
    <source>
        <dbReference type="Proteomes" id="UP000321947"/>
    </source>
</evidence>
<dbReference type="AlphaFoldDB" id="A0A5D3CGD8"/>
<dbReference type="Proteomes" id="UP000321947">
    <property type="component" value="Unassembled WGS sequence"/>
</dbReference>
<reference evidence="1 2" key="1">
    <citation type="submission" date="2019-08" db="EMBL/GenBank/DDBJ databases">
        <title>Draft genome sequences of two oriental melons (Cucumis melo L. var makuwa).</title>
        <authorList>
            <person name="Kwon S.-Y."/>
        </authorList>
    </citation>
    <scope>NUCLEOTIDE SEQUENCE [LARGE SCALE GENOMIC DNA]</scope>
    <source>
        <strain evidence="2">cv. Chang Bougi</strain>
        <tissue evidence="1">Leaf</tissue>
    </source>
</reference>
<protein>
    <submittedName>
        <fullName evidence="1">CACTA en-spm transposon protein</fullName>
    </submittedName>
</protein>
<evidence type="ECO:0000313" key="1">
    <source>
        <dbReference type="EMBL" id="TYK09436.1"/>
    </source>
</evidence>
<name>A0A5D3CGD8_CUCMM</name>
<dbReference type="PANTHER" id="PTHR48258">
    <property type="entry name" value="DUF4218 DOMAIN-CONTAINING PROTEIN-RELATED"/>
    <property type="match status" value="1"/>
</dbReference>
<sequence length="240" mass="27793">MEPSLDVRRYNGCIIGGVQFYTLKYDSRCTTQNSGVIVIGESNASGSGDNNFYGVLNEVLHVQYPIGRSVWLFKYRWYLSSFSSGFEETYQMFLEFDEDLNTAGGWVEVGREYIEFVKGDLQEFMSDYHKHFKKYSDLEQTCANPLHMCVRRMEAWHFFCNHYISRAFQVRRPGYSKDLGRGPKPKSHKTMTSASSFLTCICNPKKDIRDVDFTSGTNAEAHRRNELRIERTMIPMVPSV</sequence>
<gene>
    <name evidence="1" type="ORF">E5676_scaffold499G00220</name>
</gene>
<accession>A0A5D3CGD8</accession>
<comment type="caution">
    <text evidence="1">The sequence shown here is derived from an EMBL/GenBank/DDBJ whole genome shotgun (WGS) entry which is preliminary data.</text>
</comment>